<reference evidence="2 3" key="1">
    <citation type="submission" date="2020-10" db="EMBL/GenBank/DDBJ databases">
        <title>The draft genomes of Cyclamen pathogen Pseudomonas sp.</title>
        <authorList>
            <person name="Fujikawa T."/>
            <person name="Sawada H."/>
        </authorList>
    </citation>
    <scope>NUCLEOTIDE SEQUENCE [LARGE SCALE GENOMIC DNA]</scope>
    <source>
        <strain evidence="2 3">MAFF 301449</strain>
    </source>
</reference>
<sequence>MNSMRMTVLTGVVAVWGGTCMAASQGVIHFSGSIVEQGCSTSASSGSMMELKGCPVASRGSQFDVRPVTTVNAVGNASGNVRLVADSGSGRYYDQRYLVVDSTGKPIQSGNYVVTVTAP</sequence>
<keyword evidence="3" id="KW-1185">Reference proteome</keyword>
<organism evidence="2 3">
    <name type="scientific">Pseudomonas cyclaminis</name>
    <dbReference type="NCBI Taxonomy" id="2781239"/>
    <lineage>
        <taxon>Bacteria</taxon>
        <taxon>Pseudomonadati</taxon>
        <taxon>Pseudomonadota</taxon>
        <taxon>Gammaproteobacteria</taxon>
        <taxon>Pseudomonadales</taxon>
        <taxon>Pseudomonadaceae</taxon>
        <taxon>Pseudomonas</taxon>
    </lineage>
</organism>
<dbReference type="RefSeq" id="WP_122305473.1">
    <property type="nucleotide sequence ID" value="NZ_JADDUM010000037.1"/>
</dbReference>
<protein>
    <submittedName>
        <fullName evidence="2">Type 1 fimbrial protein</fullName>
    </submittedName>
</protein>
<dbReference type="Proteomes" id="UP000613075">
    <property type="component" value="Unassembled WGS sequence"/>
</dbReference>
<gene>
    <name evidence="2" type="ORF">IQK56_06270</name>
</gene>
<dbReference type="EMBL" id="JADDUM010000037">
    <property type="protein sequence ID" value="MBE8590563.1"/>
    <property type="molecule type" value="Genomic_DNA"/>
</dbReference>
<name>A0ABR9SNR9_9PSED</name>
<evidence type="ECO:0000313" key="2">
    <source>
        <dbReference type="EMBL" id="MBE8590563.1"/>
    </source>
</evidence>
<comment type="caution">
    <text evidence="2">The sequence shown here is derived from an EMBL/GenBank/DDBJ whole genome shotgun (WGS) entry which is preliminary data.</text>
</comment>
<feature type="signal peptide" evidence="1">
    <location>
        <begin position="1"/>
        <end position="22"/>
    </location>
</feature>
<evidence type="ECO:0000256" key="1">
    <source>
        <dbReference type="SAM" id="SignalP"/>
    </source>
</evidence>
<proteinExistence type="predicted"/>
<accession>A0ABR9SNR9</accession>
<feature type="chain" id="PRO_5045873219" evidence="1">
    <location>
        <begin position="23"/>
        <end position="119"/>
    </location>
</feature>
<keyword evidence="1" id="KW-0732">Signal</keyword>
<evidence type="ECO:0000313" key="3">
    <source>
        <dbReference type="Proteomes" id="UP000613075"/>
    </source>
</evidence>